<evidence type="ECO:0000256" key="2">
    <source>
        <dbReference type="SAM" id="SignalP"/>
    </source>
</evidence>
<sequence>MIRPPELARRALFLLLFAAFPALPALAQGEPAEQKEPIRELPRTESGDPAAGTDEDHAAEIREEKGGYLGYRFLSTEKFGGRALDYGLLRSSKSGGLFFRRLEKDRSFELEGDFLNEKEYNGDLYYDYRGDYRVHLHTDSLFHNLDRQLLVGQNPNLPSPNPITPIANFSVLSVQGDSPSTQYGIGVSQDLATFRYRLHDFPLHVNLGYWRLVREGDVQQRFADVSFDNAANTVYARPRHENQVTQEGSVGFDAHLGWVDLIYQFQIRVFEDRQPPPVDPFDVGSGGGVHSLVHNENPDSRFMSHTVKAHSTLSDGIVGSASYSVAIRENRSGLAGAVGGDNGRTTVQNVAGDFTYTPCKEFTAALKYRRQDLDRDGFGTLGTTVFGPGEPKPGVESTKDLFIGTFSVRPALNLSLTGEYRGEMVSRTNVSSLPTPTTWALPENSATQTGSLALLYRPLRGSRVTAKYIYQTTDHPAYGNSFQQKHQGEVLGAYTGRRWGMSANAIVKREWNDDTNRFAFLLQPGPLVPMELTSMRERRSQNVSANLWYALTERINLTAQYAYLHTFVDQGSYFTSFSPTQVGSSFTSRARVAGIGASANVTERFDLGLDLQRIWSASSFDPQGVAIDPANTNPLAVDTTGIRELTAQNTTISRVSVRGGYRFTNNVSASIEYILRDYNEKNVVYSNYNGTVHSVVAYLSSKW</sequence>
<reference evidence="3" key="1">
    <citation type="submission" date="2020-12" db="EMBL/GenBank/DDBJ databases">
        <title>Geomonas sp. Red875, isolated from river sediment.</title>
        <authorList>
            <person name="Xu Z."/>
            <person name="Zhang Z."/>
            <person name="Masuda Y."/>
            <person name="Itoh H."/>
            <person name="Senoo K."/>
        </authorList>
    </citation>
    <scope>NUCLEOTIDE SEQUENCE</scope>
    <source>
        <strain evidence="3">Red875</strain>
    </source>
</reference>
<dbReference type="InterPro" id="IPR011250">
    <property type="entry name" value="OMP/PagP_B-barrel"/>
</dbReference>
<organism evidence="3 4">
    <name type="scientific">Geomesophilobacter sediminis</name>
    <dbReference type="NCBI Taxonomy" id="2798584"/>
    <lineage>
        <taxon>Bacteria</taxon>
        <taxon>Pseudomonadati</taxon>
        <taxon>Thermodesulfobacteriota</taxon>
        <taxon>Desulfuromonadia</taxon>
        <taxon>Geobacterales</taxon>
        <taxon>Geobacteraceae</taxon>
        <taxon>Geomesophilobacter</taxon>
    </lineage>
</organism>
<proteinExistence type="predicted"/>
<evidence type="ECO:0000313" key="3">
    <source>
        <dbReference type="EMBL" id="MBJ6727614.1"/>
    </source>
</evidence>
<name>A0A8J7M320_9BACT</name>
<dbReference type="AlphaFoldDB" id="A0A8J7M320"/>
<evidence type="ECO:0000256" key="1">
    <source>
        <dbReference type="SAM" id="MobiDB-lite"/>
    </source>
</evidence>
<keyword evidence="4" id="KW-1185">Reference proteome</keyword>
<feature type="compositionally biased region" description="Basic and acidic residues" evidence="1">
    <location>
        <begin position="32"/>
        <end position="46"/>
    </location>
</feature>
<dbReference type="Proteomes" id="UP000636888">
    <property type="component" value="Unassembled WGS sequence"/>
</dbReference>
<evidence type="ECO:0000313" key="4">
    <source>
        <dbReference type="Proteomes" id="UP000636888"/>
    </source>
</evidence>
<accession>A0A8J7M320</accession>
<dbReference type="EMBL" id="JAEMHM010000026">
    <property type="protein sequence ID" value="MBJ6727614.1"/>
    <property type="molecule type" value="Genomic_DNA"/>
</dbReference>
<dbReference type="RefSeq" id="WP_199386755.1">
    <property type="nucleotide sequence ID" value="NZ_JAEMHM010000026.1"/>
</dbReference>
<dbReference type="SUPFAM" id="SSF56925">
    <property type="entry name" value="OMPA-like"/>
    <property type="match status" value="1"/>
</dbReference>
<feature type="region of interest" description="Disordered" evidence="1">
    <location>
        <begin position="28"/>
        <end position="55"/>
    </location>
</feature>
<dbReference type="SUPFAM" id="SSF56935">
    <property type="entry name" value="Porins"/>
    <property type="match status" value="1"/>
</dbReference>
<protein>
    <recommendedName>
        <fullName evidence="5">MtrB/PioB family decaheme-associated outer membrane protein</fullName>
    </recommendedName>
</protein>
<keyword evidence="2" id="KW-0732">Signal</keyword>
<feature type="signal peptide" evidence="2">
    <location>
        <begin position="1"/>
        <end position="27"/>
    </location>
</feature>
<evidence type="ECO:0008006" key="5">
    <source>
        <dbReference type="Google" id="ProtNLM"/>
    </source>
</evidence>
<gene>
    <name evidence="3" type="ORF">JFN93_23105</name>
</gene>
<feature type="chain" id="PRO_5035210787" description="MtrB/PioB family decaheme-associated outer membrane protein" evidence="2">
    <location>
        <begin position="28"/>
        <end position="703"/>
    </location>
</feature>
<comment type="caution">
    <text evidence="3">The sequence shown here is derived from an EMBL/GenBank/DDBJ whole genome shotgun (WGS) entry which is preliminary data.</text>
</comment>